<dbReference type="RefSeq" id="WP_339982547.1">
    <property type="nucleotide sequence ID" value="NZ_JAQPZS010000027.1"/>
</dbReference>
<keyword evidence="1" id="KW-0805">Transcription regulation</keyword>
<evidence type="ECO:0000256" key="1">
    <source>
        <dbReference type="ARBA" id="ARBA00023015"/>
    </source>
</evidence>
<evidence type="ECO:0000259" key="5">
    <source>
        <dbReference type="Pfam" id="PF07729"/>
    </source>
</evidence>
<dbReference type="PANTHER" id="PTHR43537">
    <property type="entry name" value="TRANSCRIPTIONAL REGULATOR, GNTR FAMILY"/>
    <property type="match status" value="1"/>
</dbReference>
<name>A0ABU8SZ36_9GAMM</name>
<dbReference type="Pfam" id="PF00392">
    <property type="entry name" value="GntR"/>
    <property type="match status" value="1"/>
</dbReference>
<dbReference type="Gene3D" id="1.10.10.10">
    <property type="entry name" value="Winged helix-like DNA-binding domain superfamily/Winged helix DNA-binding domain"/>
    <property type="match status" value="1"/>
</dbReference>
<evidence type="ECO:0000256" key="3">
    <source>
        <dbReference type="ARBA" id="ARBA00023163"/>
    </source>
</evidence>
<gene>
    <name evidence="6" type="ORF">PQI24_19850</name>
</gene>
<keyword evidence="2" id="KW-0238">DNA-binding</keyword>
<dbReference type="Proteomes" id="UP001377972">
    <property type="component" value="Unassembled WGS sequence"/>
</dbReference>
<accession>A0ABU8SZ36</accession>
<evidence type="ECO:0000313" key="7">
    <source>
        <dbReference type="Proteomes" id="UP001377972"/>
    </source>
</evidence>
<dbReference type="Pfam" id="PF07729">
    <property type="entry name" value="FCD"/>
    <property type="match status" value="1"/>
</dbReference>
<evidence type="ECO:0000256" key="2">
    <source>
        <dbReference type="ARBA" id="ARBA00023125"/>
    </source>
</evidence>
<feature type="domain" description="GntR C-terminal" evidence="5">
    <location>
        <begin position="99"/>
        <end position="217"/>
    </location>
</feature>
<dbReference type="InterPro" id="IPR008920">
    <property type="entry name" value="TF_FadR/GntR_C"/>
</dbReference>
<evidence type="ECO:0000313" key="6">
    <source>
        <dbReference type="EMBL" id="MEJ6498294.1"/>
    </source>
</evidence>
<sequence>MISTHSSVSTFSHLGDRPQFDAENKPAQAVTYWLTRDIVRGVFPPGKRLKVAELSDFYKVGYSPVRDAIHAQAFYELVSHEHFRGYAVAPVSLTDYDEVLQAFQQIYKLAAKMALEQGGNDWEESLIVELHRSKKVVKVMPDADPELREYWQRAYWSFHYKILEGCGSKTLLNFFTQLANRLERYVSLYADMESDRTRENHAEHESLIKAIVDRDENEFMFQIDSYFSRSNTIRESIKQSLKQL</sequence>
<dbReference type="InterPro" id="IPR036390">
    <property type="entry name" value="WH_DNA-bd_sf"/>
</dbReference>
<proteinExistence type="predicted"/>
<dbReference type="Gene3D" id="1.20.120.530">
    <property type="entry name" value="GntR ligand-binding domain-like"/>
    <property type="match status" value="1"/>
</dbReference>
<dbReference type="InterPro" id="IPR000524">
    <property type="entry name" value="Tscrpt_reg_HTH_GntR"/>
</dbReference>
<dbReference type="EMBL" id="JAQPZS010000027">
    <property type="protein sequence ID" value="MEJ6498294.1"/>
    <property type="molecule type" value="Genomic_DNA"/>
</dbReference>
<keyword evidence="7" id="KW-1185">Reference proteome</keyword>
<protein>
    <submittedName>
        <fullName evidence="6">FCD domain-containing protein</fullName>
    </submittedName>
</protein>
<keyword evidence="3" id="KW-0804">Transcription</keyword>
<dbReference type="SUPFAM" id="SSF48008">
    <property type="entry name" value="GntR ligand-binding domain-like"/>
    <property type="match status" value="1"/>
</dbReference>
<organism evidence="6 7">
    <name type="scientific">Pseudoalteromonas lipolytica</name>
    <dbReference type="NCBI Taxonomy" id="570156"/>
    <lineage>
        <taxon>Bacteria</taxon>
        <taxon>Pseudomonadati</taxon>
        <taxon>Pseudomonadota</taxon>
        <taxon>Gammaproteobacteria</taxon>
        <taxon>Alteromonadales</taxon>
        <taxon>Pseudoalteromonadaceae</taxon>
        <taxon>Pseudoalteromonas</taxon>
    </lineage>
</organism>
<reference evidence="6 7" key="1">
    <citation type="submission" date="2023-01" db="EMBL/GenBank/DDBJ databases">
        <title>Trichodesmium-associated heterotrophic epibiont bacteria.</title>
        <authorList>
            <person name="Cleveland C.S."/>
            <person name="Webb E.A."/>
        </authorList>
    </citation>
    <scope>NUCLEOTIDE SEQUENCE [LARGE SCALE GENOMIC DNA]</scope>
    <source>
        <strain evidence="6 7">USCH2</strain>
    </source>
</reference>
<feature type="domain" description="HTH gntR-type" evidence="4">
    <location>
        <begin position="28"/>
        <end position="71"/>
    </location>
</feature>
<dbReference type="InterPro" id="IPR011711">
    <property type="entry name" value="GntR_C"/>
</dbReference>
<comment type="caution">
    <text evidence="6">The sequence shown here is derived from an EMBL/GenBank/DDBJ whole genome shotgun (WGS) entry which is preliminary data.</text>
</comment>
<dbReference type="PANTHER" id="PTHR43537:SF20">
    <property type="entry name" value="HTH-TYPE TRANSCRIPTIONAL REPRESSOR GLAR"/>
    <property type="match status" value="1"/>
</dbReference>
<dbReference type="InterPro" id="IPR036388">
    <property type="entry name" value="WH-like_DNA-bd_sf"/>
</dbReference>
<dbReference type="SUPFAM" id="SSF46785">
    <property type="entry name" value="Winged helix' DNA-binding domain"/>
    <property type="match status" value="1"/>
</dbReference>
<evidence type="ECO:0000259" key="4">
    <source>
        <dbReference type="Pfam" id="PF00392"/>
    </source>
</evidence>